<evidence type="ECO:0000313" key="2">
    <source>
        <dbReference type="Proteomes" id="UP000265411"/>
    </source>
</evidence>
<evidence type="ECO:0000313" key="1">
    <source>
        <dbReference type="EMBL" id="RGP55969.1"/>
    </source>
</evidence>
<reference evidence="1 2" key="1">
    <citation type="journal article" date="2018" name="Syst. Appl. Microbiol.">
        <title>Pseudomonas gallaeciensis sp. nov., isolated from crude-oil-contaminated intertidal sand samples after the Prestige oil spill.</title>
        <authorList>
            <person name="Mulet M."/>
            <person name="Sanchez D."/>
            <person name="Rodriguez A.C."/>
            <person name="Nogales B."/>
            <person name="Bosch R."/>
            <person name="Busquets A."/>
            <person name="Gomila M."/>
            <person name="Lalucat J."/>
            <person name="Garcia-Valdes E."/>
        </authorList>
    </citation>
    <scope>NUCLEOTIDE SEQUENCE [LARGE SCALE GENOMIC DNA]</scope>
    <source>
        <strain evidence="1 2">V113</strain>
    </source>
</reference>
<dbReference type="EMBL" id="LMAZ01000001">
    <property type="protein sequence ID" value="RGP55969.1"/>
    <property type="molecule type" value="Genomic_DNA"/>
</dbReference>
<organism evidence="1 2">
    <name type="scientific">Pseudomonas abyssi</name>
    <dbReference type="NCBI Taxonomy" id="170540"/>
    <lineage>
        <taxon>Bacteria</taxon>
        <taxon>Pseudomonadati</taxon>
        <taxon>Pseudomonadota</taxon>
        <taxon>Gammaproteobacteria</taxon>
        <taxon>Pseudomonadales</taxon>
        <taxon>Pseudomonadaceae</taxon>
        <taxon>Pseudomonas</taxon>
    </lineage>
</organism>
<dbReference type="AlphaFoldDB" id="A0A395R858"/>
<dbReference type="RefSeq" id="WP_118129014.1">
    <property type="nucleotide sequence ID" value="NZ_LMAZ01000001.1"/>
</dbReference>
<comment type="caution">
    <text evidence="1">The sequence shown here is derived from an EMBL/GenBank/DDBJ whole genome shotgun (WGS) entry which is preliminary data.</text>
</comment>
<accession>A0A395R858</accession>
<sequence length="245" mass="26618">MSLFSFQGKIWLAERSAVGMPLAFTWLGNAPQLQLQINTTNTDKTDSFSGNRLQIGRLPGAKTVNINITLDEWTLHNIAMAFYAQQVAITGDDVTGEPLPMPLAAGDVIRLNECFISSLVLDNGGTPLVLDTDYRIESAPAGLVEMLTAQASQIEADYSYGNAVSMALFSEQPKERWLMFDGINTENGERSVFELYRTIFNPPGDLNMITDEYGNLPLTGAALVDVAKLADDVLGGFGRFVEAAA</sequence>
<dbReference type="OrthoDB" id="6702050at2"/>
<dbReference type="InterPro" id="IPR016893">
    <property type="entry name" value="UCP028589"/>
</dbReference>
<keyword evidence="2" id="KW-1185">Reference proteome</keyword>
<name>A0A395R858_9PSED</name>
<proteinExistence type="predicted"/>
<dbReference type="PIRSF" id="PIRSF028589">
    <property type="entry name" value="UCP028589"/>
    <property type="match status" value="1"/>
</dbReference>
<protein>
    <submittedName>
        <fullName evidence="1">Uncharacterized protein</fullName>
    </submittedName>
</protein>
<dbReference type="Proteomes" id="UP000265411">
    <property type="component" value="Unassembled WGS sequence"/>
</dbReference>
<gene>
    <name evidence="1" type="ORF">ASB58_00855</name>
</gene>